<evidence type="ECO:0000256" key="2">
    <source>
        <dbReference type="ARBA" id="ARBA00023054"/>
    </source>
</evidence>
<sequence>MNRQTYFASSTVGRKGFSSASDVCGLNHHRACAASVCPPVGRCGIGGYGSRSVCHQGGSTRISVAAGCPSGGFGPGCYGDCGWGGPGYGSSGGFSGRIGFCGPRGFGTSGSYADGIRGVSVDESLLKPLCVGVDPQEHQAREHEREQMKTLNNQFACFIDKVRYLEQQNKVLETKWNLLQQCVPPSPRKNLEQCFENYICSLKKQLEVLLSDKEQLDCEESASRKLVDDFKCKYEEEISRRTAAETEFVMVKKVSDSGAQWGERFCDTAVVLKMDNSRDLDMECIIKNVECWYKEIAQKSKEEVNALYQTRFQELHDKRGRYCDDLERNKHEIAELTRVIQKLQGETDHLKKQIACLQTAICDAEQRGDCALKDARGKHVELQNALQKAKDELAGMLRDYQELLNVKLALDIEITTYKTLLEGEESRWVQNIIELDYGMTSKFTVGMFQILGFFCEGSSFLLILLGLCFLAAVVTNSSGIAEDRGPVVGVGSGCGHGSLGRAFSTGHGKCSCVTGGYSYPRKVVRIAGSQGIPEGADCCSPAESSSKSGSCRAREVVISECSHHLPRGVHWCPPGGVISGAGDYGSEVVMGSVGSGQVPVGVVCCPDGGYATSNGYPGNGVCAFETGGLIIQYLGSSPAGGPSTEAVMSSGAGACKPGALGSCEIVRETCVA</sequence>
<dbReference type="SUPFAM" id="SSF64593">
    <property type="entry name" value="Intermediate filament protein, coiled coil region"/>
    <property type="match status" value="2"/>
</dbReference>
<evidence type="ECO:0000256" key="3">
    <source>
        <dbReference type="RuleBase" id="RU000685"/>
    </source>
</evidence>
<evidence type="ECO:0000259" key="5">
    <source>
        <dbReference type="PROSITE" id="PS51842"/>
    </source>
</evidence>
<evidence type="ECO:0000313" key="6">
    <source>
        <dbReference type="Ensembl" id="ENSPCEP00000019629.1"/>
    </source>
</evidence>
<evidence type="ECO:0000256" key="4">
    <source>
        <dbReference type="SAM" id="Coils"/>
    </source>
</evidence>
<dbReference type="GO" id="GO:0005615">
    <property type="term" value="C:extracellular space"/>
    <property type="evidence" value="ECO:0007669"/>
    <property type="project" value="TreeGrafter"/>
</dbReference>
<dbReference type="SMART" id="SM01391">
    <property type="entry name" value="Filament"/>
    <property type="match status" value="1"/>
</dbReference>
<dbReference type="GO" id="GO:0045109">
    <property type="term" value="P:intermediate filament organization"/>
    <property type="evidence" value="ECO:0007669"/>
    <property type="project" value="TreeGrafter"/>
</dbReference>
<dbReference type="PROSITE" id="PS00226">
    <property type="entry name" value="IF_ROD_1"/>
    <property type="match status" value="1"/>
</dbReference>
<dbReference type="GO" id="GO:0030280">
    <property type="term" value="F:structural constituent of skin epidermis"/>
    <property type="evidence" value="ECO:0007669"/>
    <property type="project" value="TreeGrafter"/>
</dbReference>
<dbReference type="InterPro" id="IPR018039">
    <property type="entry name" value="IF_conserved"/>
</dbReference>
<dbReference type="InterPro" id="IPR003054">
    <property type="entry name" value="Keratin_II"/>
</dbReference>
<keyword evidence="2 4" id="KW-0175">Coiled coil</keyword>
<organism evidence="6 7">
    <name type="scientific">Pelusios castaneus</name>
    <name type="common">West African mud turtle</name>
    <dbReference type="NCBI Taxonomy" id="367368"/>
    <lineage>
        <taxon>Eukaryota</taxon>
        <taxon>Metazoa</taxon>
        <taxon>Chordata</taxon>
        <taxon>Craniata</taxon>
        <taxon>Vertebrata</taxon>
        <taxon>Euteleostomi</taxon>
        <taxon>Archelosauria</taxon>
        <taxon>Testudinata</taxon>
        <taxon>Testudines</taxon>
        <taxon>Pleurodira</taxon>
        <taxon>Pelomedusidae</taxon>
        <taxon>Pelusios</taxon>
    </lineage>
</organism>
<dbReference type="Proteomes" id="UP000694393">
    <property type="component" value="Unplaced"/>
</dbReference>
<dbReference type="Gene3D" id="1.20.5.500">
    <property type="entry name" value="Single helix bin"/>
    <property type="match status" value="1"/>
</dbReference>
<dbReference type="Gene3D" id="1.20.5.1160">
    <property type="entry name" value="Vasodilator-stimulated phosphoprotein"/>
    <property type="match status" value="1"/>
</dbReference>
<comment type="similarity">
    <text evidence="3">Belongs to the intermediate filament family.</text>
</comment>
<dbReference type="InterPro" id="IPR032444">
    <property type="entry name" value="Keratin_2_head"/>
</dbReference>
<reference evidence="6" key="2">
    <citation type="submission" date="2025-09" db="UniProtKB">
        <authorList>
            <consortium name="Ensembl"/>
        </authorList>
    </citation>
    <scope>IDENTIFICATION</scope>
</reference>
<dbReference type="PRINTS" id="PR01276">
    <property type="entry name" value="TYPE2KERATIN"/>
</dbReference>
<name>A0A8C8SGT8_9SAUR</name>
<dbReference type="Ensembl" id="ENSPCET00000020291.1">
    <property type="protein sequence ID" value="ENSPCEP00000019629.1"/>
    <property type="gene ID" value="ENSPCEG00000015099.1"/>
</dbReference>
<dbReference type="GO" id="GO:0045095">
    <property type="term" value="C:keratin filament"/>
    <property type="evidence" value="ECO:0007669"/>
    <property type="project" value="InterPro"/>
</dbReference>
<protein>
    <submittedName>
        <fullName evidence="6">Keratin 4</fullName>
    </submittedName>
</protein>
<dbReference type="GO" id="GO:0031424">
    <property type="term" value="P:keratinization"/>
    <property type="evidence" value="ECO:0007669"/>
    <property type="project" value="TreeGrafter"/>
</dbReference>
<dbReference type="PANTHER" id="PTHR45616:SF19">
    <property type="entry name" value="KERATIN 90"/>
    <property type="match status" value="1"/>
</dbReference>
<keyword evidence="1 3" id="KW-0403">Intermediate filament</keyword>
<accession>A0A8C8SGT8</accession>
<dbReference type="InterPro" id="IPR039008">
    <property type="entry name" value="IF_rod_dom"/>
</dbReference>
<dbReference type="Pfam" id="PF16208">
    <property type="entry name" value="Keratin_2_head"/>
    <property type="match status" value="1"/>
</dbReference>
<evidence type="ECO:0000313" key="7">
    <source>
        <dbReference type="Proteomes" id="UP000694393"/>
    </source>
</evidence>
<dbReference type="PROSITE" id="PS51842">
    <property type="entry name" value="IF_ROD_2"/>
    <property type="match status" value="1"/>
</dbReference>
<dbReference type="AlphaFoldDB" id="A0A8C8SGT8"/>
<reference evidence="6" key="1">
    <citation type="submission" date="2025-08" db="UniProtKB">
        <authorList>
            <consortium name="Ensembl"/>
        </authorList>
    </citation>
    <scope>IDENTIFICATION</scope>
</reference>
<dbReference type="PANTHER" id="PTHR45616">
    <property type="entry name" value="GATA-TYPE DOMAIN-CONTAINING PROTEIN"/>
    <property type="match status" value="1"/>
</dbReference>
<keyword evidence="7" id="KW-1185">Reference proteome</keyword>
<dbReference type="Pfam" id="PF00038">
    <property type="entry name" value="Filament"/>
    <property type="match status" value="2"/>
</dbReference>
<feature type="coiled-coil region" evidence="4">
    <location>
        <begin position="326"/>
        <end position="406"/>
    </location>
</feature>
<evidence type="ECO:0000256" key="1">
    <source>
        <dbReference type="ARBA" id="ARBA00022754"/>
    </source>
</evidence>
<dbReference type="Gene3D" id="1.20.5.170">
    <property type="match status" value="1"/>
</dbReference>
<proteinExistence type="inferred from homology"/>
<feature type="domain" description="IF rod" evidence="5">
    <location>
        <begin position="144"/>
        <end position="428"/>
    </location>
</feature>
<dbReference type="FunFam" id="1.20.5.170:FF:000004">
    <property type="entry name" value="Keratin, type II cytoskeletal 5"/>
    <property type="match status" value="1"/>
</dbReference>